<protein>
    <submittedName>
        <fullName evidence="5">NDT80/PhoG like DNA-binding family protein</fullName>
    </submittedName>
</protein>
<dbReference type="InterPro" id="IPR024061">
    <property type="entry name" value="NDT80_DNA-bd_dom"/>
</dbReference>
<dbReference type="PANTHER" id="PTHR13029:SF18">
    <property type="entry name" value="MYELIN REGULATORY FACTOR HOMOLOG 1"/>
    <property type="match status" value="1"/>
</dbReference>
<dbReference type="KEGG" id="nai:NECAME_03203"/>
<dbReference type="STRING" id="51031.W2T605"/>
<accession>W2T605</accession>
<dbReference type="OrthoDB" id="27041at2759"/>
<keyword evidence="6" id="KW-1185">Reference proteome</keyword>
<dbReference type="EMBL" id="KI660178">
    <property type="protein sequence ID" value="ETN77303.1"/>
    <property type="molecule type" value="Genomic_DNA"/>
</dbReference>
<evidence type="ECO:0000256" key="3">
    <source>
        <dbReference type="SAM" id="MobiDB-lite"/>
    </source>
</evidence>
<gene>
    <name evidence="5" type="ORF">NECAME_03203</name>
</gene>
<feature type="compositionally biased region" description="Polar residues" evidence="3">
    <location>
        <begin position="59"/>
        <end position="74"/>
    </location>
</feature>
<dbReference type="PROSITE" id="PS51517">
    <property type="entry name" value="NDT80"/>
    <property type="match status" value="1"/>
</dbReference>
<dbReference type="AlphaFoldDB" id="W2T605"/>
<keyword evidence="1 2" id="KW-0238">DNA-binding</keyword>
<dbReference type="Gene3D" id="2.60.40.1390">
    <property type="entry name" value="NDT80 DNA-binding domain"/>
    <property type="match status" value="1"/>
</dbReference>
<dbReference type="InterPro" id="IPR037141">
    <property type="entry name" value="NDT80_DNA-bd_dom_sf"/>
</dbReference>
<dbReference type="GO" id="GO:0005789">
    <property type="term" value="C:endoplasmic reticulum membrane"/>
    <property type="evidence" value="ECO:0007669"/>
    <property type="project" value="TreeGrafter"/>
</dbReference>
<feature type="region of interest" description="Disordered" evidence="3">
    <location>
        <begin position="38"/>
        <end position="104"/>
    </location>
</feature>
<dbReference type="OMA" id="GIMTHEL"/>
<feature type="domain" description="NDT80" evidence="4">
    <location>
        <begin position="146"/>
        <end position="418"/>
    </location>
</feature>
<dbReference type="GO" id="GO:0016540">
    <property type="term" value="P:protein autoprocessing"/>
    <property type="evidence" value="ECO:0007669"/>
    <property type="project" value="TreeGrafter"/>
</dbReference>
<dbReference type="GO" id="GO:0005634">
    <property type="term" value="C:nucleus"/>
    <property type="evidence" value="ECO:0007669"/>
    <property type="project" value="TreeGrafter"/>
</dbReference>
<name>W2T605_NECAM</name>
<proteinExistence type="predicted"/>
<evidence type="ECO:0000259" key="4">
    <source>
        <dbReference type="PROSITE" id="PS51517"/>
    </source>
</evidence>
<organism evidence="5 6">
    <name type="scientific">Necator americanus</name>
    <name type="common">Human hookworm</name>
    <dbReference type="NCBI Taxonomy" id="51031"/>
    <lineage>
        <taxon>Eukaryota</taxon>
        <taxon>Metazoa</taxon>
        <taxon>Ecdysozoa</taxon>
        <taxon>Nematoda</taxon>
        <taxon>Chromadorea</taxon>
        <taxon>Rhabditida</taxon>
        <taxon>Rhabditina</taxon>
        <taxon>Rhabditomorpha</taxon>
        <taxon>Strongyloidea</taxon>
        <taxon>Ancylostomatidae</taxon>
        <taxon>Bunostominae</taxon>
        <taxon>Necator</taxon>
    </lineage>
</organism>
<dbReference type="GO" id="GO:0043565">
    <property type="term" value="F:sequence-specific DNA binding"/>
    <property type="evidence" value="ECO:0007669"/>
    <property type="project" value="TreeGrafter"/>
</dbReference>
<dbReference type="InterPro" id="IPR051577">
    <property type="entry name" value="MRF-like"/>
</dbReference>
<evidence type="ECO:0000313" key="5">
    <source>
        <dbReference type="EMBL" id="ETN77303.1"/>
    </source>
</evidence>
<dbReference type="GO" id="GO:0003700">
    <property type="term" value="F:DNA-binding transcription factor activity"/>
    <property type="evidence" value="ECO:0007669"/>
    <property type="project" value="UniProtKB-UniRule"/>
</dbReference>
<dbReference type="InterPro" id="IPR008967">
    <property type="entry name" value="p53-like_TF_DNA-bd_sf"/>
</dbReference>
<dbReference type="Proteomes" id="UP000053676">
    <property type="component" value="Unassembled WGS sequence"/>
</dbReference>
<feature type="DNA-binding region" description="NDT80" evidence="2">
    <location>
        <begin position="146"/>
        <end position="418"/>
    </location>
</feature>
<reference evidence="6" key="1">
    <citation type="journal article" date="2014" name="Nat. Genet.">
        <title>Genome of the human hookworm Necator americanus.</title>
        <authorList>
            <person name="Tang Y.T."/>
            <person name="Gao X."/>
            <person name="Rosa B.A."/>
            <person name="Abubucker S."/>
            <person name="Hallsworth-Pepin K."/>
            <person name="Martin J."/>
            <person name="Tyagi R."/>
            <person name="Heizer E."/>
            <person name="Zhang X."/>
            <person name="Bhonagiri-Palsikar V."/>
            <person name="Minx P."/>
            <person name="Warren W.C."/>
            <person name="Wang Q."/>
            <person name="Zhan B."/>
            <person name="Hotez P.J."/>
            <person name="Sternberg P.W."/>
            <person name="Dougall A."/>
            <person name="Gaze S.T."/>
            <person name="Mulvenna J."/>
            <person name="Sotillo J."/>
            <person name="Ranganathan S."/>
            <person name="Rabelo E.M."/>
            <person name="Wilson R.K."/>
            <person name="Felgner P.L."/>
            <person name="Bethony J."/>
            <person name="Hawdon J.M."/>
            <person name="Gasser R.B."/>
            <person name="Loukas A."/>
            <person name="Mitreva M."/>
        </authorList>
    </citation>
    <scope>NUCLEOTIDE SEQUENCE [LARGE SCALE GENOMIC DNA]</scope>
</reference>
<evidence type="ECO:0000256" key="2">
    <source>
        <dbReference type="PROSITE-ProRule" id="PRU00850"/>
    </source>
</evidence>
<dbReference type="SUPFAM" id="SSF49417">
    <property type="entry name" value="p53-like transcription factors"/>
    <property type="match status" value="1"/>
</dbReference>
<dbReference type="GO" id="GO:0045893">
    <property type="term" value="P:positive regulation of DNA-templated transcription"/>
    <property type="evidence" value="ECO:0007669"/>
    <property type="project" value="TreeGrafter"/>
</dbReference>
<sequence>MAKSRSFNFKEEGLADPLGEFSNLSTFNLLEFVHNDNTPLDSPDPSRLPHNDRNVQGLGHNQQHNSHAMFQNATRLPDSPPITDISGAGSSGSPESIHGNLSNNGGLILGVPGIMTHELHQPSHGPVTHPMASPQNACFMSPYPPSQPTPGSLPQVSPPVSNVRHDTQQYIVNNGYSAGKRPRHDSQLLDPPKFLPNFPGVGQAPVAASPIDCNYQDENFSQQVIKFSTFQEDQWSSLYDINHQQLTKLKICVVADKGFNYSNSDGCFVNQKKNHFQISVNIEANDENPPKFVKVDGVMHPIKAIKLAFCGVKAEMLSSEIQIKQSQTDRKPIPHDPVILNIHAREITKVTVPRLHFSETTLNNQRKNNRPNPDQKYFLLVVRLLACIENGPPALIQAQQSEKVIVRYLQWNRFRGVKFVICTSNPNGNYMCMFMAIFHCEHNLQSIT</sequence>
<dbReference type="Pfam" id="PF05224">
    <property type="entry name" value="NDT80_PhoG"/>
    <property type="match status" value="1"/>
</dbReference>
<evidence type="ECO:0000256" key="1">
    <source>
        <dbReference type="ARBA" id="ARBA00023125"/>
    </source>
</evidence>
<evidence type="ECO:0000313" key="6">
    <source>
        <dbReference type="Proteomes" id="UP000053676"/>
    </source>
</evidence>
<dbReference type="PANTHER" id="PTHR13029">
    <property type="match status" value="1"/>
</dbReference>